<reference evidence="2" key="1">
    <citation type="submission" date="2022-11" db="UniProtKB">
        <authorList>
            <consortium name="WormBaseParasite"/>
        </authorList>
    </citation>
    <scope>IDENTIFICATION</scope>
</reference>
<accession>A0AC34FGM1</accession>
<dbReference type="Proteomes" id="UP000887579">
    <property type="component" value="Unplaced"/>
</dbReference>
<name>A0AC34FGM1_9BILA</name>
<proteinExistence type="predicted"/>
<evidence type="ECO:0000313" key="2">
    <source>
        <dbReference type="WBParaSite" id="ES5_v2.g16289.t1"/>
    </source>
</evidence>
<protein>
    <submittedName>
        <fullName evidence="2">Regulating synaptic membrane exocytosis protein 2</fullName>
    </submittedName>
</protein>
<organism evidence="1 2">
    <name type="scientific">Panagrolaimus sp. ES5</name>
    <dbReference type="NCBI Taxonomy" id="591445"/>
    <lineage>
        <taxon>Eukaryota</taxon>
        <taxon>Metazoa</taxon>
        <taxon>Ecdysozoa</taxon>
        <taxon>Nematoda</taxon>
        <taxon>Chromadorea</taxon>
        <taxon>Rhabditida</taxon>
        <taxon>Tylenchina</taxon>
        <taxon>Panagrolaimomorpha</taxon>
        <taxon>Panagrolaimoidea</taxon>
        <taxon>Panagrolaimidae</taxon>
        <taxon>Panagrolaimus</taxon>
    </lineage>
</organism>
<sequence>MDPMMPDLSGLSEEERKILEEVFARQKAEEQKEEKLSAAADKELEDIEKQIRQRTETAQRLVGTQDDAICQICQKTKFADGIGHKCFYCQLRSCARCGGRTTSKNKNIWACSLCQKRQQILAKTGKWFQNPTDQKGSGSQPGSQHDLASQQYPQGQMQTSPSQQPIIMTNGNPNFAGPNGHASTSAGYDSQIIPNGQPPTMMMQSQQPQQQQQQNHLPSTSQGGGMANGVMPSQRQMQQPSMPQQQQQQQPVQQQQPPPQQKTAADTVVGGLMGMIGLKSSSSNQPPPQQQPQQQQKPIPQQQPFQQQQQPSQPIAPLNGSIAAQQQQQQQQIQQQNSQARRQNTLHRQPSLTERDYDRRQSRYDDPPAQTMSAETSTNANNRRAIEEEKKRRGDPYMDSPRDSIRSAEYDDRRGNGAPRKISQSQRRGGGDDRSQQIYEDDPSFQKQHRRAPPHVDAQRSPDAQRSSRSSRDPRNNGGGIRRQPSKSGDPQQQQQAQATAPAYPPAVPPPEKPIGFSTPTTLKPLPSNQSRHRKSKLQSRTSVNKEGTSSEEDASPRGNTESAEKAADFTEKDLLLYIYGAQKAKMGPEMAKFDASLKSKSNLDLATTSRSSILPGNSLAAKIRQYLSSPVSWQPSADQRNLIGHMVLQRLKNDSGDLGLKVAGGRSTANGRLGAFVTKVRPGSVADIVGQLRPGDEVLEWNGHCLQNASLEHVRQIVTSSKNDSQIELIVSRSMSMPGGDDFLNIRRSATGFSDYPDYRLSYENTITIDPTTGMRHSQTHTRPFLSARGVGEISPLAQQHQLQYQQNQQPITYNIPRARNVSAGPSRQKFSVPDMPFSMSQQLISRQHSPLAMQAAINAAGTGQTAISQAQIFGTIEIALLYLPQERELIVNVLGALDLPPRRDGALRNPYAKLFLLPDRSEKSIRQTTVLGETISPQWNESFYYRNLTEPILMSRVLEVTVWDYDKYEANAFLGEVLIDFSTVLLDNQPFSYTLMEMDDENPVRLRLRNRRYSSSTPPPRPYSEMAHYKSPHLRKPPRGGEGYRARIDDDYDTGEYDYGQHIPRSRTYDRAGIGLSANSVGMPPQNSCYNCGGGGATADWNINSASSQQGPQGASNGYISDTYATQMSSRYYSQRPHSATAIRKDPLLESDGSPLSHSQQQQQRYRTRPRHRHSQDPSAYRMSPLNSPYGPPDEPQPLRQKQPHSRRYEPPPMDPAAPLPPQHQPQQQQQLPQQPILPPHMQSYSNNGEYGSSNSLRHQSYVNDDYGQNISMEEATQSDTTMKSGAQALKEMKERKKSLMTRLIPGRGAGAGMGYWPHQTAAMNDTAFGTFIEDLGAGQLVGRQVLASPVLGEIQLSITLSKFGISVNIMRGKNLTIRANVNNTPAPYVKLYLMEGKVCVCKAKTQPSKKTTAPVFQQAVEFQESFKRRTLQITVLGDCGRMERKLFMGIAQINLEKLSTMPQPVTSWYKLFHNSSLAPGLAPVRKDSENSLLLGGQQQQQQ</sequence>
<evidence type="ECO:0000313" key="1">
    <source>
        <dbReference type="Proteomes" id="UP000887579"/>
    </source>
</evidence>
<dbReference type="WBParaSite" id="ES5_v2.g16289.t1">
    <property type="protein sequence ID" value="ES5_v2.g16289.t1"/>
    <property type="gene ID" value="ES5_v2.g16289"/>
</dbReference>